<comment type="caution">
    <text evidence="4">Lacks conserved residue(s) required for the propagation of feature annotation.</text>
</comment>
<organism evidence="6 7">
    <name type="scientific">Serendipita vermifera MAFF 305830</name>
    <dbReference type="NCBI Taxonomy" id="933852"/>
    <lineage>
        <taxon>Eukaryota</taxon>
        <taxon>Fungi</taxon>
        <taxon>Dikarya</taxon>
        <taxon>Basidiomycota</taxon>
        <taxon>Agaricomycotina</taxon>
        <taxon>Agaricomycetes</taxon>
        <taxon>Sebacinales</taxon>
        <taxon>Serendipitaceae</taxon>
        <taxon>Serendipita</taxon>
    </lineage>
</organism>
<dbReference type="PANTHER" id="PTHR24185:SF1">
    <property type="entry name" value="CALCIUM-INDEPENDENT PHOSPHOLIPASE A2-GAMMA"/>
    <property type="match status" value="1"/>
</dbReference>
<reference evidence="7" key="2">
    <citation type="submission" date="2015-01" db="EMBL/GenBank/DDBJ databases">
        <title>Evolutionary Origins and Diversification of the Mycorrhizal Mutualists.</title>
        <authorList>
            <consortium name="DOE Joint Genome Institute"/>
            <consortium name="Mycorrhizal Genomics Consortium"/>
            <person name="Kohler A."/>
            <person name="Kuo A."/>
            <person name="Nagy L.G."/>
            <person name="Floudas D."/>
            <person name="Copeland A."/>
            <person name="Barry K.W."/>
            <person name="Cichocki N."/>
            <person name="Veneault-Fourrey C."/>
            <person name="LaButti K."/>
            <person name="Lindquist E.A."/>
            <person name="Lipzen A."/>
            <person name="Lundell T."/>
            <person name="Morin E."/>
            <person name="Murat C."/>
            <person name="Riley R."/>
            <person name="Ohm R."/>
            <person name="Sun H."/>
            <person name="Tunlid A."/>
            <person name="Henrissat B."/>
            <person name="Grigoriev I.V."/>
            <person name="Hibbett D.S."/>
            <person name="Martin F."/>
        </authorList>
    </citation>
    <scope>NUCLEOTIDE SEQUENCE [LARGE SCALE GENOMIC DNA]</scope>
    <source>
        <strain evidence="7">MAFF 305830</strain>
    </source>
</reference>
<accession>A0A0C3AK90</accession>
<dbReference type="PROSITE" id="PS51635">
    <property type="entry name" value="PNPLA"/>
    <property type="match status" value="1"/>
</dbReference>
<reference evidence="6 7" key="1">
    <citation type="submission" date="2014-04" db="EMBL/GenBank/DDBJ databases">
        <authorList>
            <consortium name="DOE Joint Genome Institute"/>
            <person name="Kuo A."/>
            <person name="Zuccaro A."/>
            <person name="Kohler A."/>
            <person name="Nagy L.G."/>
            <person name="Floudas D."/>
            <person name="Copeland A."/>
            <person name="Barry K.W."/>
            <person name="Cichocki N."/>
            <person name="Veneault-Fourrey C."/>
            <person name="LaButti K."/>
            <person name="Lindquist E.A."/>
            <person name="Lipzen A."/>
            <person name="Lundell T."/>
            <person name="Morin E."/>
            <person name="Murat C."/>
            <person name="Sun H."/>
            <person name="Tunlid A."/>
            <person name="Henrissat B."/>
            <person name="Grigoriev I.V."/>
            <person name="Hibbett D.S."/>
            <person name="Martin F."/>
            <person name="Nordberg H.P."/>
            <person name="Cantor M.N."/>
            <person name="Hua S.X."/>
        </authorList>
    </citation>
    <scope>NUCLEOTIDE SEQUENCE [LARGE SCALE GENOMIC DNA]</scope>
    <source>
        <strain evidence="6 7">MAFF 305830</strain>
    </source>
</reference>
<name>A0A0C3AK90_SERVB</name>
<dbReference type="GO" id="GO:0016042">
    <property type="term" value="P:lipid catabolic process"/>
    <property type="evidence" value="ECO:0007669"/>
    <property type="project" value="UniProtKB-KW"/>
</dbReference>
<sequence length="314" mass="34527">MNATSETKKAIRILAFDDGGPGAYSQLLLLNHYMNQVSIDVNKDPNNTHPADYFDIIGGVGFGGLIALMLGHLRMSVEDSIEALVSVATSVFPVAHQGTINSQLSVYEIPYSCGLSLIRLLHVTTDANLSYASAFRTYAFPGPRDPNPTIVDAICATMAVLPFFSPIHIGKAPTGRTFISGAMIMSNPTHGLLKEARHVFREDIHMFQILNIGSGLRGVHSLDGPESVLDVRRPPELENQDIARYIPAQVDKYIRLDVNRGMERIGISQWNKLGAIHSHTDAYWDAPEVKIKVDEFRKRLSETSGSSILEKIST</sequence>
<evidence type="ECO:0000256" key="3">
    <source>
        <dbReference type="ARBA" id="ARBA00023098"/>
    </source>
</evidence>
<dbReference type="InterPro" id="IPR002641">
    <property type="entry name" value="PNPLA_dom"/>
</dbReference>
<dbReference type="PANTHER" id="PTHR24185">
    <property type="entry name" value="CALCIUM-INDEPENDENT PHOSPHOLIPASE A2-GAMMA"/>
    <property type="match status" value="1"/>
</dbReference>
<proteinExistence type="predicted"/>
<evidence type="ECO:0000256" key="4">
    <source>
        <dbReference type="PROSITE-ProRule" id="PRU01161"/>
    </source>
</evidence>
<evidence type="ECO:0000313" key="7">
    <source>
        <dbReference type="Proteomes" id="UP000054097"/>
    </source>
</evidence>
<feature type="domain" description="PNPLA" evidence="5">
    <location>
        <begin position="14"/>
        <end position="193"/>
    </location>
</feature>
<evidence type="ECO:0000259" key="5">
    <source>
        <dbReference type="PROSITE" id="PS51635"/>
    </source>
</evidence>
<dbReference type="GO" id="GO:0047499">
    <property type="term" value="F:calcium-independent phospholipase A2 activity"/>
    <property type="evidence" value="ECO:0007669"/>
    <property type="project" value="TreeGrafter"/>
</dbReference>
<dbReference type="Pfam" id="PF01734">
    <property type="entry name" value="Patatin"/>
    <property type="match status" value="1"/>
</dbReference>
<dbReference type="STRING" id="933852.A0A0C3AK90"/>
<evidence type="ECO:0000313" key="6">
    <source>
        <dbReference type="EMBL" id="KIM20454.1"/>
    </source>
</evidence>
<keyword evidence="2" id="KW-0442">Lipid degradation</keyword>
<gene>
    <name evidence="6" type="ORF">M408DRAFT_307752</name>
</gene>
<dbReference type="SUPFAM" id="SSF52151">
    <property type="entry name" value="FabD/lysophospholipase-like"/>
    <property type="match status" value="1"/>
</dbReference>
<keyword evidence="1" id="KW-0378">Hydrolase</keyword>
<dbReference type="AlphaFoldDB" id="A0A0C3AK90"/>
<dbReference type="Proteomes" id="UP000054097">
    <property type="component" value="Unassembled WGS sequence"/>
</dbReference>
<dbReference type="Gene3D" id="3.40.1090.10">
    <property type="entry name" value="Cytosolic phospholipase A2 catalytic domain"/>
    <property type="match status" value="1"/>
</dbReference>
<dbReference type="GO" id="GO:0046486">
    <property type="term" value="P:glycerolipid metabolic process"/>
    <property type="evidence" value="ECO:0007669"/>
    <property type="project" value="UniProtKB-ARBA"/>
</dbReference>
<protein>
    <recommendedName>
        <fullName evidence="5">PNPLA domain-containing protein</fullName>
    </recommendedName>
</protein>
<evidence type="ECO:0000256" key="1">
    <source>
        <dbReference type="ARBA" id="ARBA00022801"/>
    </source>
</evidence>
<dbReference type="OrthoDB" id="630895at2759"/>
<dbReference type="HOGENOM" id="CLU_000288_144_2_1"/>
<keyword evidence="7" id="KW-1185">Reference proteome</keyword>
<dbReference type="GO" id="GO:0019369">
    <property type="term" value="P:arachidonate metabolic process"/>
    <property type="evidence" value="ECO:0007669"/>
    <property type="project" value="TreeGrafter"/>
</dbReference>
<dbReference type="InterPro" id="IPR016035">
    <property type="entry name" value="Acyl_Trfase/lysoPLipase"/>
</dbReference>
<evidence type="ECO:0000256" key="2">
    <source>
        <dbReference type="ARBA" id="ARBA00022963"/>
    </source>
</evidence>
<keyword evidence="3" id="KW-0443">Lipid metabolism</keyword>
<dbReference type="GO" id="GO:0016020">
    <property type="term" value="C:membrane"/>
    <property type="evidence" value="ECO:0007669"/>
    <property type="project" value="TreeGrafter"/>
</dbReference>
<dbReference type="EMBL" id="KN824433">
    <property type="protein sequence ID" value="KIM20454.1"/>
    <property type="molecule type" value="Genomic_DNA"/>
</dbReference>